<dbReference type="GO" id="GO:0005840">
    <property type="term" value="C:ribosome"/>
    <property type="evidence" value="ECO:0007669"/>
    <property type="project" value="UniProtKB-KW"/>
</dbReference>
<dbReference type="EMBL" id="JACGXL010000008">
    <property type="protein sequence ID" value="MBA8889889.1"/>
    <property type="molecule type" value="Genomic_DNA"/>
</dbReference>
<dbReference type="RefSeq" id="WP_182532914.1">
    <property type="nucleotide sequence ID" value="NZ_JACGXL010000008.1"/>
</dbReference>
<sequence>MTAQPTAKLVDGARCSVVGGTHAGKSGTVTDIKTSKTGHVTITVVQKDGTRFKTLARNVVVAGSA</sequence>
<gene>
    <name evidence="1" type="ORF">FHW12_004136</name>
</gene>
<dbReference type="Proteomes" id="UP000550401">
    <property type="component" value="Unassembled WGS sequence"/>
</dbReference>
<name>A0A839F824_9GAMM</name>
<keyword evidence="1" id="KW-0687">Ribonucleoprotein</keyword>
<evidence type="ECO:0000313" key="2">
    <source>
        <dbReference type="Proteomes" id="UP000550401"/>
    </source>
</evidence>
<proteinExistence type="predicted"/>
<comment type="caution">
    <text evidence="1">The sequence shown here is derived from an EMBL/GenBank/DDBJ whole genome shotgun (WGS) entry which is preliminary data.</text>
</comment>
<keyword evidence="1" id="KW-0689">Ribosomal protein</keyword>
<evidence type="ECO:0000313" key="1">
    <source>
        <dbReference type="EMBL" id="MBA8889889.1"/>
    </source>
</evidence>
<protein>
    <submittedName>
        <fullName evidence="1">Ribosomal protein S4E</fullName>
    </submittedName>
</protein>
<dbReference type="InterPro" id="IPR014722">
    <property type="entry name" value="Rib_uL2_dom2"/>
</dbReference>
<reference evidence="1 2" key="1">
    <citation type="submission" date="2020-07" db="EMBL/GenBank/DDBJ databases">
        <title>Genomic Encyclopedia of Type Strains, Phase IV (KMG-V): Genome sequencing to study the core and pangenomes of soil and plant-associated prokaryotes.</title>
        <authorList>
            <person name="Whitman W."/>
        </authorList>
    </citation>
    <scope>NUCLEOTIDE SEQUENCE [LARGE SCALE GENOMIC DNA]</scope>
    <source>
        <strain evidence="1 2">RH2WT43</strain>
    </source>
</reference>
<organism evidence="1 2">
    <name type="scientific">Dokdonella fugitiva</name>
    <dbReference type="NCBI Taxonomy" id="328517"/>
    <lineage>
        <taxon>Bacteria</taxon>
        <taxon>Pseudomonadati</taxon>
        <taxon>Pseudomonadota</taxon>
        <taxon>Gammaproteobacteria</taxon>
        <taxon>Lysobacterales</taxon>
        <taxon>Rhodanobacteraceae</taxon>
        <taxon>Dokdonella</taxon>
    </lineage>
</organism>
<dbReference type="Gene3D" id="2.30.30.30">
    <property type="match status" value="1"/>
</dbReference>
<accession>A0A839F824</accession>
<keyword evidence="2" id="KW-1185">Reference proteome</keyword>
<dbReference type="AlphaFoldDB" id="A0A839F824"/>